<dbReference type="Proteomes" id="UP001186944">
    <property type="component" value="Unassembled WGS sequence"/>
</dbReference>
<evidence type="ECO:0000313" key="7">
    <source>
        <dbReference type="Proteomes" id="UP001186944"/>
    </source>
</evidence>
<dbReference type="InterPro" id="IPR052250">
    <property type="entry name" value="PDI_TMX3"/>
</dbReference>
<dbReference type="EMBL" id="VSWD01000012">
    <property type="protein sequence ID" value="KAK3085762.1"/>
    <property type="molecule type" value="Genomic_DNA"/>
</dbReference>
<evidence type="ECO:0000256" key="1">
    <source>
        <dbReference type="ARBA" id="ARBA00004167"/>
    </source>
</evidence>
<keyword evidence="4 5" id="KW-0472">Membrane</keyword>
<dbReference type="GO" id="GO:0005783">
    <property type="term" value="C:endoplasmic reticulum"/>
    <property type="evidence" value="ECO:0007669"/>
    <property type="project" value="TreeGrafter"/>
</dbReference>
<dbReference type="PANTHER" id="PTHR46426">
    <property type="entry name" value="PROTEIN DISULFIDE-ISOMERASE TMX3"/>
    <property type="match status" value="1"/>
</dbReference>
<evidence type="ECO:0000256" key="2">
    <source>
        <dbReference type="ARBA" id="ARBA00022692"/>
    </source>
</evidence>
<keyword evidence="2 5" id="KW-0812">Transmembrane</keyword>
<comment type="subcellular location">
    <subcellularLocation>
        <location evidence="1">Membrane</location>
        <topology evidence="1">Single-pass membrane protein</topology>
    </subcellularLocation>
</comment>
<dbReference type="AlphaFoldDB" id="A0AA88XQR6"/>
<dbReference type="GO" id="GO:0016020">
    <property type="term" value="C:membrane"/>
    <property type="evidence" value="ECO:0007669"/>
    <property type="project" value="UniProtKB-SubCell"/>
</dbReference>
<keyword evidence="7" id="KW-1185">Reference proteome</keyword>
<keyword evidence="3 5" id="KW-1133">Transmembrane helix</keyword>
<protein>
    <submittedName>
        <fullName evidence="6">Uncharacterized protein</fullName>
    </submittedName>
</protein>
<gene>
    <name evidence="6" type="ORF">FSP39_008311</name>
</gene>
<feature type="transmembrane region" description="Helical" evidence="5">
    <location>
        <begin position="89"/>
        <end position="110"/>
    </location>
</feature>
<accession>A0AA88XQR6</accession>
<evidence type="ECO:0000256" key="4">
    <source>
        <dbReference type="ARBA" id="ARBA00023136"/>
    </source>
</evidence>
<proteinExistence type="predicted"/>
<organism evidence="6 7">
    <name type="scientific">Pinctada imbricata</name>
    <name type="common">Atlantic pearl-oyster</name>
    <name type="synonym">Pinctada martensii</name>
    <dbReference type="NCBI Taxonomy" id="66713"/>
    <lineage>
        <taxon>Eukaryota</taxon>
        <taxon>Metazoa</taxon>
        <taxon>Spiralia</taxon>
        <taxon>Lophotrochozoa</taxon>
        <taxon>Mollusca</taxon>
        <taxon>Bivalvia</taxon>
        <taxon>Autobranchia</taxon>
        <taxon>Pteriomorphia</taxon>
        <taxon>Pterioida</taxon>
        <taxon>Pterioidea</taxon>
        <taxon>Pteriidae</taxon>
        <taxon>Pinctada</taxon>
    </lineage>
</organism>
<sequence>MDDPETVNSITMSFLATPVVVVLDVQTHFYYFPNFDLKDVTIETMSSFLLDVKSGKLQAHGGTGFLQRLKRIFYDIFVTVLSVWESSRWLFLLMFGLPTCVVSVVCYSLCCMEPMDDGVVDSEDEDDEYDAIPEKENTKGINNVSLYELNEVRIVEKKIFNKVFGNRLAGCAS</sequence>
<evidence type="ECO:0000256" key="5">
    <source>
        <dbReference type="SAM" id="Phobius"/>
    </source>
</evidence>
<evidence type="ECO:0000256" key="3">
    <source>
        <dbReference type="ARBA" id="ARBA00022989"/>
    </source>
</evidence>
<comment type="caution">
    <text evidence="6">The sequence shown here is derived from an EMBL/GenBank/DDBJ whole genome shotgun (WGS) entry which is preliminary data.</text>
</comment>
<reference evidence="6" key="1">
    <citation type="submission" date="2019-08" db="EMBL/GenBank/DDBJ databases">
        <title>The improved chromosome-level genome for the pearl oyster Pinctada fucata martensii using PacBio sequencing and Hi-C.</title>
        <authorList>
            <person name="Zheng Z."/>
        </authorList>
    </citation>
    <scope>NUCLEOTIDE SEQUENCE</scope>
    <source>
        <strain evidence="6">ZZ-2019</strain>
        <tissue evidence="6">Adductor muscle</tissue>
    </source>
</reference>
<dbReference type="PANTHER" id="PTHR46426:SF1">
    <property type="entry name" value="PROTEIN DISULFIDE-ISOMERASE TMX3"/>
    <property type="match status" value="1"/>
</dbReference>
<evidence type="ECO:0000313" key="6">
    <source>
        <dbReference type="EMBL" id="KAK3085762.1"/>
    </source>
</evidence>
<name>A0AA88XQR6_PINIB</name>